<feature type="region of interest" description="Disordered" evidence="1">
    <location>
        <begin position="190"/>
        <end position="224"/>
    </location>
</feature>
<accession>A0A422PEK4</accession>
<comment type="caution">
    <text evidence="2">The sequence shown here is derived from an EMBL/GenBank/DDBJ whole genome shotgun (WGS) entry which is preliminary data.</text>
</comment>
<dbReference type="GO" id="GO:0042273">
    <property type="term" value="P:ribosomal large subunit biogenesis"/>
    <property type="evidence" value="ECO:0007669"/>
    <property type="project" value="TreeGrafter"/>
</dbReference>
<evidence type="ECO:0000313" key="2">
    <source>
        <dbReference type="EMBL" id="RNF16131.1"/>
    </source>
</evidence>
<dbReference type="GO" id="GO:0051082">
    <property type="term" value="F:unfolded protein binding"/>
    <property type="evidence" value="ECO:0007669"/>
    <property type="project" value="TreeGrafter"/>
</dbReference>
<feature type="region of interest" description="Disordered" evidence="1">
    <location>
        <begin position="1"/>
        <end position="49"/>
    </location>
</feature>
<feature type="compositionally biased region" description="Pro residues" evidence="1">
    <location>
        <begin position="38"/>
        <end position="47"/>
    </location>
</feature>
<dbReference type="GO" id="GO:0006606">
    <property type="term" value="P:protein import into nucleus"/>
    <property type="evidence" value="ECO:0007669"/>
    <property type="project" value="TreeGrafter"/>
</dbReference>
<proteinExistence type="predicted"/>
<keyword evidence="3" id="KW-1185">Reference proteome</keyword>
<dbReference type="OrthoDB" id="272598at2759"/>
<dbReference type="RefSeq" id="XP_029227704.1">
    <property type="nucleotide sequence ID" value="XM_029372166.1"/>
</dbReference>
<dbReference type="PANTHER" id="PTHR13347">
    <property type="entry name" value="HEAT REPEAT-CONTAINING PROTEIN 3"/>
    <property type="match status" value="1"/>
</dbReference>
<feature type="compositionally biased region" description="Basic residues" evidence="1">
    <location>
        <begin position="1"/>
        <end position="15"/>
    </location>
</feature>
<feature type="region of interest" description="Disordered" evidence="1">
    <location>
        <begin position="372"/>
        <end position="397"/>
    </location>
</feature>
<name>A0A422PEK4_9TRYP</name>
<dbReference type="Gene3D" id="1.25.10.10">
    <property type="entry name" value="Leucine-rich Repeat Variant"/>
    <property type="match status" value="1"/>
</dbReference>
<organism evidence="2 3">
    <name type="scientific">Trypanosoma conorhini</name>
    <dbReference type="NCBI Taxonomy" id="83891"/>
    <lineage>
        <taxon>Eukaryota</taxon>
        <taxon>Discoba</taxon>
        <taxon>Euglenozoa</taxon>
        <taxon>Kinetoplastea</taxon>
        <taxon>Metakinetoplastina</taxon>
        <taxon>Trypanosomatida</taxon>
        <taxon>Trypanosomatidae</taxon>
        <taxon>Trypanosoma</taxon>
    </lineage>
</organism>
<dbReference type="InterPro" id="IPR011989">
    <property type="entry name" value="ARM-like"/>
</dbReference>
<evidence type="ECO:0000256" key="1">
    <source>
        <dbReference type="SAM" id="MobiDB-lite"/>
    </source>
</evidence>
<feature type="compositionally biased region" description="Low complexity" evidence="1">
    <location>
        <begin position="26"/>
        <end position="37"/>
    </location>
</feature>
<protein>
    <submittedName>
        <fullName evidence="2">Uncharacterized protein</fullName>
    </submittedName>
</protein>
<dbReference type="PANTHER" id="PTHR13347:SF1">
    <property type="entry name" value="HEAT REPEAT-CONTAINING PROTEIN 3"/>
    <property type="match status" value="1"/>
</dbReference>
<gene>
    <name evidence="2" type="ORF">Tco025E_05265</name>
</gene>
<dbReference type="Proteomes" id="UP000284403">
    <property type="component" value="Unassembled WGS sequence"/>
</dbReference>
<sequence>MGSHARKGHKPKSRGAKPSTRHAADDSGAAASHASPAVAPPPPPAPPCVAKLTSPDWNVVEEGCADVAAFALQPSQHANLSAHGVPQRLAEVLFAAAAPASAGQPHGTDVQAPPPRQSHCGALYLRTAAAEALRNFVVNGLEDAVVDALAASTFPVCGAQQQPGEGGRVAFRDGLVALLTTTWDAVQKARRDAPLAPPAVAQDDDDDDDAAAAPAEGDGVEGCNTRGGLRHAPFVIAARALEEVLQLIAVCVEGCEQVAEAFSAPHVLHTLLSLLGATTGVVWETLRHPAQLYQATVETGVLWLRQYKRREAELLAAVAVAGSEVLHVLSDENAALAALLQSPEMMASHQAFLTDSLDATAIMAWLREEAALAPSSSSPPPSSSSAAAAEEEEAGEDDALLSAGRQNILYQLCEVSLRVQGTLMNAVPSTANAARVLPLVVAVLDAHPPHNEWRRTVPLLLQECTLREEHRAVLVQRALWRLRCDQAAVNVLHTTVDTICGLNEADADDETAFQQNPQAGLLYSTNAMYVVGKLMRDALRLPTDVNSNNSNINANSDAAHVAASGPVNCEDDVVVERALRAAAGTSGTGGLITKLQLLVLSNEVGVWSLANTLLMMVPWSGLGEEPAHIWRAIMHALGLRSQLLAEAAAAAAGDANGATTVMGVTPAAMNLLRLQLESLVQMLWTLQRKQAAAAGGPLQVTNLLAAAASDMDVVTRLAWDPHATPLQKQACVGVVCAMCASFKSAESTGAAARFALGVMQVDEALQSASAAACAPPAAAAKDENGAAGRRWVASVTATDALWRVRCEASNHLMDLFLDETHDDAVYVPLRVHAALKSFLGLFQAYLRRRQQVVREAQRNYRVTLPDVEDAAHWREVAENLSAFLDYKTQHIGRQRL</sequence>
<reference evidence="2 3" key="1">
    <citation type="journal article" date="2018" name="BMC Genomics">
        <title>Genomic comparison of Trypanosoma conorhini and Trypanosoma rangeli to Trypanosoma cruzi strains of high and low virulence.</title>
        <authorList>
            <person name="Bradwell K.R."/>
            <person name="Koparde V.N."/>
            <person name="Matveyev A.V."/>
            <person name="Serrano M.G."/>
            <person name="Alves J.M."/>
            <person name="Parikh H."/>
            <person name="Huang B."/>
            <person name="Lee V."/>
            <person name="Espinosa-Alvarez O."/>
            <person name="Ortiz P.A."/>
            <person name="Costa-Martins A.G."/>
            <person name="Teixeira M.M."/>
            <person name="Buck G.A."/>
        </authorList>
    </citation>
    <scope>NUCLEOTIDE SEQUENCE [LARGE SCALE GENOMIC DNA]</scope>
    <source>
        <strain evidence="2 3">025E</strain>
    </source>
</reference>
<dbReference type="InterPro" id="IPR052616">
    <property type="entry name" value="SYO1-like"/>
</dbReference>
<dbReference type="GeneID" id="40318876"/>
<evidence type="ECO:0000313" key="3">
    <source>
        <dbReference type="Proteomes" id="UP000284403"/>
    </source>
</evidence>
<dbReference type="EMBL" id="MKKU01000303">
    <property type="protein sequence ID" value="RNF16131.1"/>
    <property type="molecule type" value="Genomic_DNA"/>
</dbReference>
<dbReference type="AlphaFoldDB" id="A0A422PEK4"/>